<evidence type="ECO:0000313" key="1">
    <source>
        <dbReference type="EMBL" id="AXA37239.1"/>
    </source>
</evidence>
<protein>
    <submittedName>
        <fullName evidence="1">Cob(I)alamin adenosyltransferase</fullName>
    </submittedName>
</protein>
<organism evidence="1 2">
    <name type="scientific">Sumerlaea chitinivorans</name>
    <dbReference type="NCBI Taxonomy" id="2250252"/>
    <lineage>
        <taxon>Bacteria</taxon>
        <taxon>Candidatus Sumerlaeota</taxon>
        <taxon>Candidatus Sumerlaeia</taxon>
        <taxon>Candidatus Sumerlaeales</taxon>
        <taxon>Candidatus Sumerlaeaceae</taxon>
        <taxon>Candidatus Sumerlaea</taxon>
    </lineage>
</organism>
<name>A0A2Z4Y8Q8_SUMC1</name>
<dbReference type="Pfam" id="PF02572">
    <property type="entry name" value="CobA_CobO_BtuR"/>
    <property type="match status" value="1"/>
</dbReference>
<dbReference type="GO" id="GO:0005524">
    <property type="term" value="F:ATP binding"/>
    <property type="evidence" value="ECO:0007669"/>
    <property type="project" value="InterPro"/>
</dbReference>
<dbReference type="PANTHER" id="PTHR46638:SF1">
    <property type="entry name" value="CORRINOID ADENOSYLTRANSFERASE"/>
    <property type="match status" value="1"/>
</dbReference>
<dbReference type="Proteomes" id="UP000262583">
    <property type="component" value="Chromosome"/>
</dbReference>
<dbReference type="GO" id="GO:0008817">
    <property type="term" value="F:corrinoid adenosyltransferase activity"/>
    <property type="evidence" value="ECO:0007669"/>
    <property type="project" value="InterPro"/>
</dbReference>
<dbReference type="InterPro" id="IPR027417">
    <property type="entry name" value="P-loop_NTPase"/>
</dbReference>
<proteinExistence type="predicted"/>
<reference evidence="1 2" key="1">
    <citation type="submission" date="2018-05" db="EMBL/GenBank/DDBJ databases">
        <title>A metagenomic window into the 2 km-deep terrestrial subsurface aquifer revealed taxonomically and functionally diverse microbial community comprising novel uncultured bacterial lineages.</title>
        <authorList>
            <person name="Kadnikov V.V."/>
            <person name="Mardanov A.V."/>
            <person name="Beletsky A.V."/>
            <person name="Banks D."/>
            <person name="Pimenov N.V."/>
            <person name="Frank Y.A."/>
            <person name="Karnachuk O.V."/>
            <person name="Ravin N.V."/>
        </authorList>
    </citation>
    <scope>NUCLEOTIDE SEQUENCE [LARGE SCALE GENOMIC DNA]</scope>
    <source>
        <strain evidence="1">BY</strain>
    </source>
</reference>
<sequence>MGFLHVYTGEGKGKTTSAVGLAIRAAGAGERVAFLQFDKGFEGRNEHYHERAILRTIPNIDLFFFGQERMMPDGRFRFANEPGDFEEAQRALAKAREIIESERYFLVVCDEAITCVQTRLLTEDDVMELTEVFRAHPTCDLVLTGRGAFPRLIEAADLVSNVQLVKHYFYQGVPARRGIEF</sequence>
<evidence type="ECO:0000313" key="2">
    <source>
        <dbReference type="Proteomes" id="UP000262583"/>
    </source>
</evidence>
<dbReference type="PIRSF" id="PIRSF015617">
    <property type="entry name" value="Adensltrnsf_CobA"/>
    <property type="match status" value="1"/>
</dbReference>
<dbReference type="AlphaFoldDB" id="A0A2Z4Y8Q8"/>
<dbReference type="PANTHER" id="PTHR46638">
    <property type="entry name" value="CORRINOID ADENOSYLTRANSFERASE"/>
    <property type="match status" value="1"/>
</dbReference>
<keyword evidence="1" id="KW-0808">Transferase</keyword>
<dbReference type="KEGG" id="schv:BRCON_2482"/>
<dbReference type="SUPFAM" id="SSF52540">
    <property type="entry name" value="P-loop containing nucleoside triphosphate hydrolases"/>
    <property type="match status" value="1"/>
</dbReference>
<accession>A0A2Z4Y8Q8</accession>
<gene>
    <name evidence="1" type="ORF">BRCON_2482</name>
</gene>
<dbReference type="EMBL" id="CP030759">
    <property type="protein sequence ID" value="AXA37239.1"/>
    <property type="molecule type" value="Genomic_DNA"/>
</dbReference>
<dbReference type="GO" id="GO:0009236">
    <property type="term" value="P:cobalamin biosynthetic process"/>
    <property type="evidence" value="ECO:0007669"/>
    <property type="project" value="InterPro"/>
</dbReference>
<dbReference type="Gene3D" id="3.40.50.300">
    <property type="entry name" value="P-loop containing nucleotide triphosphate hydrolases"/>
    <property type="match status" value="1"/>
</dbReference>
<dbReference type="InterPro" id="IPR003724">
    <property type="entry name" value="CblAdoTrfase_CobA"/>
</dbReference>